<evidence type="ECO:0000313" key="1">
    <source>
        <dbReference type="EMBL" id="VDM71679.1"/>
    </source>
</evidence>
<proteinExistence type="predicted"/>
<protein>
    <submittedName>
        <fullName evidence="1">Uncharacterized protein</fullName>
    </submittedName>
</protein>
<keyword evidence="2" id="KW-1185">Reference proteome</keyword>
<reference evidence="1 2" key="1">
    <citation type="submission" date="2018-11" db="EMBL/GenBank/DDBJ databases">
        <authorList>
            <consortium name="Pathogen Informatics"/>
        </authorList>
    </citation>
    <scope>NUCLEOTIDE SEQUENCE [LARGE SCALE GENOMIC DNA]</scope>
</reference>
<dbReference type="Proteomes" id="UP000270094">
    <property type="component" value="Unassembled WGS sequence"/>
</dbReference>
<dbReference type="AlphaFoldDB" id="A0A3P7IX03"/>
<name>A0A3P7IX03_STRVU</name>
<accession>A0A3P7IX03</accession>
<sequence length="57" mass="6142">MKECKKLLSRLQTQKAYLPGPITNPTAVPAATHPIARDLSADVEVVDANARNSTELP</sequence>
<evidence type="ECO:0000313" key="2">
    <source>
        <dbReference type="Proteomes" id="UP000270094"/>
    </source>
</evidence>
<organism evidence="1 2">
    <name type="scientific">Strongylus vulgaris</name>
    <name type="common">Blood worm</name>
    <dbReference type="NCBI Taxonomy" id="40348"/>
    <lineage>
        <taxon>Eukaryota</taxon>
        <taxon>Metazoa</taxon>
        <taxon>Ecdysozoa</taxon>
        <taxon>Nematoda</taxon>
        <taxon>Chromadorea</taxon>
        <taxon>Rhabditida</taxon>
        <taxon>Rhabditina</taxon>
        <taxon>Rhabditomorpha</taxon>
        <taxon>Strongyloidea</taxon>
        <taxon>Strongylidae</taxon>
        <taxon>Strongylus</taxon>
    </lineage>
</organism>
<dbReference type="EMBL" id="UYYB01021580">
    <property type="protein sequence ID" value="VDM71679.1"/>
    <property type="molecule type" value="Genomic_DNA"/>
</dbReference>
<gene>
    <name evidence="1" type="ORF">SVUK_LOCUS6677</name>
</gene>